<evidence type="ECO:0000313" key="4">
    <source>
        <dbReference type="Proteomes" id="UP000000383"/>
    </source>
</evidence>
<evidence type="ECO:0000256" key="2">
    <source>
        <dbReference type="SAM" id="SignalP"/>
    </source>
</evidence>
<dbReference type="AlphaFoldDB" id="D7DPK9"/>
<dbReference type="HOGENOM" id="CLU_157726_1_1_4"/>
<evidence type="ECO:0000256" key="1">
    <source>
        <dbReference type="SAM" id="MobiDB-lite"/>
    </source>
</evidence>
<accession>D7DPK9</accession>
<gene>
    <name evidence="3" type="ordered locus">M301_0869</name>
</gene>
<keyword evidence="4" id="KW-1185">Reference proteome</keyword>
<feature type="region of interest" description="Disordered" evidence="1">
    <location>
        <begin position="27"/>
        <end position="67"/>
    </location>
</feature>
<feature type="compositionally biased region" description="Low complexity" evidence="1">
    <location>
        <begin position="49"/>
        <end position="59"/>
    </location>
</feature>
<evidence type="ECO:0008006" key="5">
    <source>
        <dbReference type="Google" id="ProtNLM"/>
    </source>
</evidence>
<feature type="signal peptide" evidence="2">
    <location>
        <begin position="1"/>
        <end position="22"/>
    </location>
</feature>
<protein>
    <recommendedName>
        <fullName evidence="5">Lipoprotein</fullName>
    </recommendedName>
</protein>
<evidence type="ECO:0000313" key="3">
    <source>
        <dbReference type="EMBL" id="ADI29253.1"/>
    </source>
</evidence>
<sequence length="67" mass="6755" precursor="true">MKKLLSLVLVLAFGFATASAMACPKGQEMTGGTGKHHKGGTCAPKVAKDAAPASKEAAPMVKDAAKK</sequence>
<keyword evidence="2" id="KW-0732">Signal</keyword>
<organism evidence="3 4">
    <name type="scientific">Methylotenera versatilis (strain 301)</name>
    <dbReference type="NCBI Taxonomy" id="666681"/>
    <lineage>
        <taxon>Bacteria</taxon>
        <taxon>Pseudomonadati</taxon>
        <taxon>Pseudomonadota</taxon>
        <taxon>Betaproteobacteria</taxon>
        <taxon>Nitrosomonadales</taxon>
        <taxon>Methylophilaceae</taxon>
        <taxon>Methylotenera</taxon>
    </lineage>
</organism>
<dbReference type="Proteomes" id="UP000000383">
    <property type="component" value="Chromosome"/>
</dbReference>
<reference evidence="4" key="1">
    <citation type="submission" date="2010-05" db="EMBL/GenBank/DDBJ databases">
        <title>Complete sequence of Methylotenera sp. 301.</title>
        <authorList>
            <person name="Lucas S."/>
            <person name="Copeland A."/>
            <person name="Lapidus A."/>
            <person name="Cheng J.-F."/>
            <person name="Bruce D."/>
            <person name="Goodwin L."/>
            <person name="Pitluck S."/>
            <person name="Clum A."/>
            <person name="Land M."/>
            <person name="Hauser L."/>
            <person name="Kyrpides N."/>
            <person name="Ivanova N."/>
            <person name="Chistoservova L."/>
            <person name="Kalyuzhnaya M."/>
            <person name="Woyke T."/>
        </authorList>
    </citation>
    <scope>NUCLEOTIDE SEQUENCE [LARGE SCALE GENOMIC DNA]</scope>
    <source>
        <strain evidence="4">301</strain>
    </source>
</reference>
<name>D7DPK9_METV0</name>
<proteinExistence type="predicted"/>
<dbReference type="KEGG" id="meh:M301_0869"/>
<reference evidence="3 4" key="2">
    <citation type="journal article" date="2011" name="J. Bacteriol.">
        <title>Genomes of three methylotrophs from a single niche uncover genetic and metabolic divergence of Methylophilaceae.</title>
        <authorList>
            <person name="Lapidus A."/>
            <person name="Clum A."/>
            <person name="Labutti K."/>
            <person name="Kaluzhnaya M.G."/>
            <person name="Lim S."/>
            <person name="Beck D.A."/>
            <person name="Glavina Del Rio T."/>
            <person name="Nolan M."/>
            <person name="Mavromatis K."/>
            <person name="Huntemann M."/>
            <person name="Lucas S."/>
            <person name="Lidstrom M.E."/>
            <person name="Ivanova N."/>
            <person name="Chistoserdova L."/>
        </authorList>
    </citation>
    <scope>NUCLEOTIDE SEQUENCE [LARGE SCALE GENOMIC DNA]</scope>
    <source>
        <strain evidence="3 4">301</strain>
    </source>
</reference>
<dbReference type="RefSeq" id="WP_013147569.1">
    <property type="nucleotide sequence ID" value="NC_014207.1"/>
</dbReference>
<feature type="chain" id="PRO_5003094814" description="Lipoprotein" evidence="2">
    <location>
        <begin position="23"/>
        <end position="67"/>
    </location>
</feature>
<dbReference type="EMBL" id="CP002056">
    <property type="protein sequence ID" value="ADI29253.1"/>
    <property type="molecule type" value="Genomic_DNA"/>
</dbReference>
<dbReference type="PROSITE" id="PS51257">
    <property type="entry name" value="PROKAR_LIPOPROTEIN"/>
    <property type="match status" value="1"/>
</dbReference>